<dbReference type="Proteomes" id="UP000309133">
    <property type="component" value="Unassembled WGS sequence"/>
</dbReference>
<keyword evidence="4" id="KW-1185">Reference proteome</keyword>
<sequence>MNRRITRPLAALGAIAAAVGLALIPVAPAAAVENGYVRVAHLSPDTLEVDVTLSSLSGGTVLYKLSNVGYGGVSKYMSLPAGTYAIAMVPSAGGATTPLVSASIDVTAGKAETVAALGRNANLSTQVVSDDLAAPTGSQARVRTVQASVNNSSLSVKTTAGLALASNASFGAVSSYTDVPSGSTTFDLTAGSLADTASADLAAGSTQTLFVLDTAAGGLTVVPVLDSVALTETPVGGVSTGGGALAVAEQQQNLEMGGGILSAAVLLAGIAALLVRSRRRAATAVARVE</sequence>
<organism evidence="3 4">
    <name type="scientific">Naasia lichenicola</name>
    <dbReference type="NCBI Taxonomy" id="2565933"/>
    <lineage>
        <taxon>Bacteria</taxon>
        <taxon>Bacillati</taxon>
        <taxon>Actinomycetota</taxon>
        <taxon>Actinomycetes</taxon>
        <taxon>Micrococcales</taxon>
        <taxon>Microbacteriaceae</taxon>
        <taxon>Naasia</taxon>
    </lineage>
</organism>
<dbReference type="RefSeq" id="WP_136429237.1">
    <property type="nucleotide sequence ID" value="NZ_SSSM01000006.1"/>
</dbReference>
<proteinExistence type="predicted"/>
<dbReference type="OrthoDB" id="9783299at2"/>
<evidence type="ECO:0000313" key="3">
    <source>
        <dbReference type="EMBL" id="THG28752.1"/>
    </source>
</evidence>
<feature type="domain" description="DUF4397" evidence="2">
    <location>
        <begin position="36"/>
        <end position="156"/>
    </location>
</feature>
<keyword evidence="1" id="KW-0812">Transmembrane</keyword>
<feature type="transmembrane region" description="Helical" evidence="1">
    <location>
        <begin position="256"/>
        <end position="275"/>
    </location>
</feature>
<keyword evidence="1" id="KW-0472">Membrane</keyword>
<evidence type="ECO:0000256" key="1">
    <source>
        <dbReference type="SAM" id="Phobius"/>
    </source>
</evidence>
<gene>
    <name evidence="3" type="ORF">E6C64_18420</name>
</gene>
<dbReference type="Pfam" id="PF14344">
    <property type="entry name" value="DUF4397"/>
    <property type="match status" value="1"/>
</dbReference>
<dbReference type="InterPro" id="IPR025510">
    <property type="entry name" value="DUF4397"/>
</dbReference>
<protein>
    <submittedName>
        <fullName evidence="3">DUF4397 domain-containing protein</fullName>
    </submittedName>
</protein>
<comment type="caution">
    <text evidence="3">The sequence shown here is derived from an EMBL/GenBank/DDBJ whole genome shotgun (WGS) entry which is preliminary data.</text>
</comment>
<reference evidence="3 4" key="1">
    <citation type="submission" date="2019-04" db="EMBL/GenBank/DDBJ databases">
        <authorList>
            <person name="Jiang L."/>
        </authorList>
    </citation>
    <scope>NUCLEOTIDE SEQUENCE [LARGE SCALE GENOMIC DNA]</scope>
    <source>
        <strain evidence="3 4">YIM 131853</strain>
    </source>
</reference>
<evidence type="ECO:0000313" key="4">
    <source>
        <dbReference type="Proteomes" id="UP000309133"/>
    </source>
</evidence>
<dbReference type="EMBL" id="SSSM01000006">
    <property type="protein sequence ID" value="THG28752.1"/>
    <property type="molecule type" value="Genomic_DNA"/>
</dbReference>
<name>A0A4S4FG66_9MICO</name>
<keyword evidence="1" id="KW-1133">Transmembrane helix</keyword>
<dbReference type="AlphaFoldDB" id="A0A4S4FG66"/>
<accession>A0A4S4FG66</accession>
<evidence type="ECO:0000259" key="2">
    <source>
        <dbReference type="Pfam" id="PF14344"/>
    </source>
</evidence>